<accession>A0A239PT17</accession>
<evidence type="ECO:0000256" key="1">
    <source>
        <dbReference type="SAM" id="SignalP"/>
    </source>
</evidence>
<dbReference type="RefSeq" id="WP_143265974.1">
    <property type="nucleotide sequence ID" value="NZ_FZQA01000003.1"/>
</dbReference>
<proteinExistence type="predicted"/>
<evidence type="ECO:0008006" key="4">
    <source>
        <dbReference type="Google" id="ProtNLM"/>
    </source>
</evidence>
<sequence length="126" mass="13563">MRNAAIVIAAATAVAAAPAWAASSYEEIAAMVKIDAFAEADEDWRRRIAMRTPECGRFGDRDSRRIDVLVERYNALADAVAAGDEAAAMAAGERFAAAAGANARFEKCWREIARRGGVKSRLARAF</sequence>
<keyword evidence="3" id="KW-1185">Reference proteome</keyword>
<protein>
    <recommendedName>
        <fullName evidence="4">UrcA family protein</fullName>
    </recommendedName>
</protein>
<dbReference type="AlphaFoldDB" id="A0A239PT17"/>
<name>A0A239PT17_9PROT</name>
<reference evidence="2 3" key="1">
    <citation type="submission" date="2017-07" db="EMBL/GenBank/DDBJ databases">
        <authorList>
            <person name="Sun Z.S."/>
            <person name="Albrecht U."/>
            <person name="Echele G."/>
            <person name="Lee C.C."/>
        </authorList>
    </citation>
    <scope>NUCLEOTIDE SEQUENCE [LARGE SCALE GENOMIC DNA]</scope>
    <source>
        <strain evidence="2 3">CGMCC 1.12710</strain>
    </source>
</reference>
<keyword evidence="1" id="KW-0732">Signal</keyword>
<feature type="signal peptide" evidence="1">
    <location>
        <begin position="1"/>
        <end position="21"/>
    </location>
</feature>
<evidence type="ECO:0000313" key="3">
    <source>
        <dbReference type="Proteomes" id="UP000198346"/>
    </source>
</evidence>
<organism evidence="2 3">
    <name type="scientific">Amphiplicatus metriothermophilus</name>
    <dbReference type="NCBI Taxonomy" id="1519374"/>
    <lineage>
        <taxon>Bacteria</taxon>
        <taxon>Pseudomonadati</taxon>
        <taxon>Pseudomonadota</taxon>
        <taxon>Alphaproteobacteria</taxon>
        <taxon>Parvularculales</taxon>
        <taxon>Parvularculaceae</taxon>
        <taxon>Amphiplicatus</taxon>
    </lineage>
</organism>
<feature type="chain" id="PRO_5012602344" description="UrcA family protein" evidence="1">
    <location>
        <begin position="22"/>
        <end position="126"/>
    </location>
</feature>
<dbReference type="OrthoDB" id="9977907at2"/>
<dbReference type="Proteomes" id="UP000198346">
    <property type="component" value="Unassembled WGS sequence"/>
</dbReference>
<gene>
    <name evidence="2" type="ORF">SAMN06297382_1708</name>
</gene>
<dbReference type="EMBL" id="FZQA01000003">
    <property type="protein sequence ID" value="SNT73310.1"/>
    <property type="molecule type" value="Genomic_DNA"/>
</dbReference>
<evidence type="ECO:0000313" key="2">
    <source>
        <dbReference type="EMBL" id="SNT73310.1"/>
    </source>
</evidence>